<evidence type="ECO:0000313" key="2">
    <source>
        <dbReference type="Proteomes" id="UP000265489"/>
    </source>
</evidence>
<organism evidence="1 2">
    <name type="scientific">Holdemanella biformis</name>
    <dbReference type="NCBI Taxonomy" id="1735"/>
    <lineage>
        <taxon>Bacteria</taxon>
        <taxon>Bacillati</taxon>
        <taxon>Bacillota</taxon>
        <taxon>Erysipelotrichia</taxon>
        <taxon>Erysipelotrichales</taxon>
        <taxon>Erysipelotrichaceae</taxon>
        <taxon>Holdemanella</taxon>
    </lineage>
</organism>
<accession>A0A395WEX7</accession>
<dbReference type="GeneID" id="66579233"/>
<dbReference type="RefSeq" id="WP_118324303.1">
    <property type="nucleotide sequence ID" value="NZ_CAUCEU010000038.1"/>
</dbReference>
<evidence type="ECO:0008006" key="3">
    <source>
        <dbReference type="Google" id="ProtNLM"/>
    </source>
</evidence>
<gene>
    <name evidence="1" type="ORF">DWW32_00705</name>
</gene>
<evidence type="ECO:0000313" key="1">
    <source>
        <dbReference type="EMBL" id="RGU94066.1"/>
    </source>
</evidence>
<name>A0A395WEX7_9FIRM</name>
<comment type="caution">
    <text evidence="1">The sequence shown here is derived from an EMBL/GenBank/DDBJ whole genome shotgun (WGS) entry which is preliminary data.</text>
</comment>
<dbReference type="EMBL" id="QRYQ01000001">
    <property type="protein sequence ID" value="RGU94066.1"/>
    <property type="molecule type" value="Genomic_DNA"/>
</dbReference>
<dbReference type="Proteomes" id="UP000265489">
    <property type="component" value="Unassembled WGS sequence"/>
</dbReference>
<protein>
    <recommendedName>
        <fullName evidence="3">DUF2185 domain-containing protein</fullName>
    </recommendedName>
</protein>
<reference evidence="1 2" key="1">
    <citation type="submission" date="2018-08" db="EMBL/GenBank/DDBJ databases">
        <title>A genome reference for cultivated species of the human gut microbiota.</title>
        <authorList>
            <person name="Zou Y."/>
            <person name="Xue W."/>
            <person name="Luo G."/>
        </authorList>
    </citation>
    <scope>NUCLEOTIDE SEQUENCE [LARGE SCALE GENOMIC DNA]</scope>
    <source>
        <strain evidence="1 2">AF15-20</strain>
    </source>
</reference>
<sequence length="96" mass="10919">MRNKKFPFSDAPNTACFTCCHVLEENKPILYVSYDEDGYWQFLCGGNHKEEDARVVSLVSILNIDETMGDLAELDYGECAEAESITSDWIVSRMNK</sequence>
<proteinExistence type="predicted"/>
<dbReference type="AlphaFoldDB" id="A0A395WEX7"/>